<evidence type="ECO:0000256" key="2">
    <source>
        <dbReference type="ARBA" id="ARBA00022475"/>
    </source>
</evidence>
<feature type="transmembrane region" description="Helical" evidence="6">
    <location>
        <begin position="39"/>
        <end position="62"/>
    </location>
</feature>
<dbReference type="STRING" id="441119.SAMN04488047_13215"/>
<feature type="transmembrane region" description="Helical" evidence="6">
    <location>
        <begin position="118"/>
        <end position="139"/>
    </location>
</feature>
<accession>A0A1I5VJX6</accession>
<evidence type="ECO:0000256" key="5">
    <source>
        <dbReference type="ARBA" id="ARBA00023136"/>
    </source>
</evidence>
<keyword evidence="5 6" id="KW-0472">Membrane</keyword>
<organism evidence="7 8">
    <name type="scientific">Tranquillimonas alkanivorans</name>
    <dbReference type="NCBI Taxonomy" id="441119"/>
    <lineage>
        <taxon>Bacteria</taxon>
        <taxon>Pseudomonadati</taxon>
        <taxon>Pseudomonadota</taxon>
        <taxon>Alphaproteobacteria</taxon>
        <taxon>Rhodobacterales</taxon>
        <taxon>Roseobacteraceae</taxon>
        <taxon>Tranquillimonas</taxon>
    </lineage>
</organism>
<dbReference type="GO" id="GO:0005886">
    <property type="term" value="C:plasma membrane"/>
    <property type="evidence" value="ECO:0007669"/>
    <property type="project" value="UniProtKB-SubCell"/>
</dbReference>
<evidence type="ECO:0000256" key="1">
    <source>
        <dbReference type="ARBA" id="ARBA00004651"/>
    </source>
</evidence>
<sequence>MSATMHLLRTDWFGLLVAFAVGAVALGLAQPSFLSTYNLYVMLTAFSLSILIALSQMVIVAIGQLNLSVGAIGGLAAITFAGVMEVWSVPIPVAILIGLLVGVAGGTLNGVVTHVTGLNAFVVTLATLAIFKGTNIGITEAQPFYEIPDAVKSFGNARFGFFPYLLFVSGAIGIAVWVFMRRSVLGRQLLAVGGNLNAAKLSGIPVGRVVVAAHVLSGMLAAVAGMLAVARLQLGQPTIGDDWLIISFAAPVIGGAVLAGGHVSVAGTVLGVAIIMLINNALVLLNVDPYAVQLVLGALILAAVALSRFREPA</sequence>
<evidence type="ECO:0000256" key="4">
    <source>
        <dbReference type="ARBA" id="ARBA00022989"/>
    </source>
</evidence>
<dbReference type="CDD" id="cd06579">
    <property type="entry name" value="TM_PBP1_transp_AraH_like"/>
    <property type="match status" value="1"/>
</dbReference>
<comment type="subcellular location">
    <subcellularLocation>
        <location evidence="1">Cell membrane</location>
        <topology evidence="1">Multi-pass membrane protein</topology>
    </subcellularLocation>
</comment>
<dbReference type="InterPro" id="IPR001851">
    <property type="entry name" value="ABC_transp_permease"/>
</dbReference>
<evidence type="ECO:0000313" key="8">
    <source>
        <dbReference type="Proteomes" id="UP000199356"/>
    </source>
</evidence>
<dbReference type="AlphaFoldDB" id="A0A1I5VJX6"/>
<feature type="transmembrane region" description="Helical" evidence="6">
    <location>
        <begin position="243"/>
        <end position="260"/>
    </location>
</feature>
<evidence type="ECO:0000256" key="3">
    <source>
        <dbReference type="ARBA" id="ARBA00022692"/>
    </source>
</evidence>
<keyword evidence="3 6" id="KW-0812">Transmembrane</keyword>
<dbReference type="RefSeq" id="WP_093425275.1">
    <property type="nucleotide sequence ID" value="NZ_FOXA01000032.1"/>
</dbReference>
<feature type="transmembrane region" description="Helical" evidence="6">
    <location>
        <begin position="265"/>
        <end position="284"/>
    </location>
</feature>
<keyword evidence="8" id="KW-1185">Reference proteome</keyword>
<feature type="transmembrane region" description="Helical" evidence="6">
    <location>
        <begin position="69"/>
        <end position="87"/>
    </location>
</feature>
<proteinExistence type="predicted"/>
<evidence type="ECO:0000256" key="6">
    <source>
        <dbReference type="SAM" id="Phobius"/>
    </source>
</evidence>
<feature type="transmembrane region" description="Helical" evidence="6">
    <location>
        <begin position="93"/>
        <end position="111"/>
    </location>
</feature>
<dbReference type="EMBL" id="FOXA01000032">
    <property type="protein sequence ID" value="SFQ07854.1"/>
    <property type="molecule type" value="Genomic_DNA"/>
</dbReference>
<dbReference type="Pfam" id="PF02653">
    <property type="entry name" value="BPD_transp_2"/>
    <property type="match status" value="1"/>
</dbReference>
<feature type="transmembrane region" description="Helical" evidence="6">
    <location>
        <begin position="159"/>
        <end position="180"/>
    </location>
</feature>
<dbReference type="GO" id="GO:0022857">
    <property type="term" value="F:transmembrane transporter activity"/>
    <property type="evidence" value="ECO:0007669"/>
    <property type="project" value="InterPro"/>
</dbReference>
<protein>
    <submittedName>
        <fullName evidence="7">Monosaccharide ABC transporter membrane protein, CUT2 family</fullName>
    </submittedName>
</protein>
<reference evidence="7 8" key="1">
    <citation type="submission" date="2016-10" db="EMBL/GenBank/DDBJ databases">
        <authorList>
            <person name="de Groot N.N."/>
        </authorList>
    </citation>
    <scope>NUCLEOTIDE SEQUENCE [LARGE SCALE GENOMIC DNA]</scope>
    <source>
        <strain evidence="7 8">DSM 19547</strain>
    </source>
</reference>
<name>A0A1I5VJX6_9RHOB</name>
<keyword evidence="4 6" id="KW-1133">Transmembrane helix</keyword>
<feature type="transmembrane region" description="Helical" evidence="6">
    <location>
        <begin position="209"/>
        <end position="231"/>
    </location>
</feature>
<dbReference type="PANTHER" id="PTHR32196">
    <property type="entry name" value="ABC TRANSPORTER PERMEASE PROTEIN YPHD-RELATED-RELATED"/>
    <property type="match status" value="1"/>
</dbReference>
<keyword evidence="2" id="KW-1003">Cell membrane</keyword>
<dbReference type="Proteomes" id="UP000199356">
    <property type="component" value="Unassembled WGS sequence"/>
</dbReference>
<dbReference type="OrthoDB" id="192433at2"/>
<gene>
    <name evidence="7" type="ORF">SAMN04488047_13215</name>
</gene>
<feature type="transmembrane region" description="Helical" evidence="6">
    <location>
        <begin position="290"/>
        <end position="309"/>
    </location>
</feature>
<evidence type="ECO:0000313" key="7">
    <source>
        <dbReference type="EMBL" id="SFQ07854.1"/>
    </source>
</evidence>